<dbReference type="Proteomes" id="UP000652760">
    <property type="component" value="Unassembled WGS sequence"/>
</dbReference>
<sequence>MGGSVDRSRTRFENRMGRAISPHRQSREHAVLKVLVVEDDPLIGPAVKAVLENAGYTVVGPLRDAAKAARVGARECPELALVDVNLAGGENGLVLAKRLWEENGIPSLLMTGFDHHAADARAFALGLLRKPVMPDALVQAVGAAGEILGGLRPSSTPAALEIFHGSAAAAAGFPKARSA</sequence>
<feature type="domain" description="Response regulatory" evidence="4">
    <location>
        <begin position="33"/>
        <end position="145"/>
    </location>
</feature>
<keyword evidence="1 2" id="KW-0597">Phosphoprotein</keyword>
<feature type="region of interest" description="Disordered" evidence="3">
    <location>
        <begin position="1"/>
        <end position="20"/>
    </location>
</feature>
<feature type="compositionally biased region" description="Basic and acidic residues" evidence="3">
    <location>
        <begin position="1"/>
        <end position="16"/>
    </location>
</feature>
<evidence type="ECO:0000313" key="6">
    <source>
        <dbReference type="Proteomes" id="UP000652760"/>
    </source>
</evidence>
<dbReference type="PANTHER" id="PTHR44591:SF3">
    <property type="entry name" value="RESPONSE REGULATORY DOMAIN-CONTAINING PROTEIN"/>
    <property type="match status" value="1"/>
</dbReference>
<keyword evidence="6" id="KW-1185">Reference proteome</keyword>
<dbReference type="Pfam" id="PF00072">
    <property type="entry name" value="Response_reg"/>
    <property type="match status" value="1"/>
</dbReference>
<evidence type="ECO:0000256" key="1">
    <source>
        <dbReference type="ARBA" id="ARBA00022553"/>
    </source>
</evidence>
<accession>A0ABS1F0Y9</accession>
<evidence type="ECO:0000313" key="5">
    <source>
        <dbReference type="EMBL" id="MBK1837078.1"/>
    </source>
</evidence>
<dbReference type="SMART" id="SM00448">
    <property type="entry name" value="REC"/>
    <property type="match status" value="1"/>
</dbReference>
<dbReference type="SUPFAM" id="SSF52172">
    <property type="entry name" value="CheY-like"/>
    <property type="match status" value="1"/>
</dbReference>
<gene>
    <name evidence="5" type="ORF">JHL17_06610</name>
</gene>
<organism evidence="5 6">
    <name type="scientific">Azospirillum endophyticum</name>
    <dbReference type="NCBI Taxonomy" id="2800326"/>
    <lineage>
        <taxon>Bacteria</taxon>
        <taxon>Pseudomonadati</taxon>
        <taxon>Pseudomonadota</taxon>
        <taxon>Alphaproteobacteria</taxon>
        <taxon>Rhodospirillales</taxon>
        <taxon>Azospirillaceae</taxon>
        <taxon>Azospirillum</taxon>
    </lineage>
</organism>
<dbReference type="EMBL" id="JAENHM010000023">
    <property type="protein sequence ID" value="MBK1837078.1"/>
    <property type="molecule type" value="Genomic_DNA"/>
</dbReference>
<dbReference type="PROSITE" id="PS50110">
    <property type="entry name" value="RESPONSE_REGULATORY"/>
    <property type="match status" value="1"/>
</dbReference>
<dbReference type="Gene3D" id="3.40.50.2300">
    <property type="match status" value="1"/>
</dbReference>
<reference evidence="6" key="1">
    <citation type="submission" date="2021-01" db="EMBL/GenBank/DDBJ databases">
        <title>Genome public.</title>
        <authorList>
            <person name="Liu C."/>
            <person name="Sun Q."/>
        </authorList>
    </citation>
    <scope>NUCLEOTIDE SEQUENCE [LARGE SCALE GENOMIC DNA]</scope>
    <source>
        <strain evidence="6">YIM B02556</strain>
    </source>
</reference>
<evidence type="ECO:0000256" key="3">
    <source>
        <dbReference type="SAM" id="MobiDB-lite"/>
    </source>
</evidence>
<dbReference type="InterPro" id="IPR050595">
    <property type="entry name" value="Bact_response_regulator"/>
</dbReference>
<evidence type="ECO:0000256" key="2">
    <source>
        <dbReference type="PROSITE-ProRule" id="PRU00169"/>
    </source>
</evidence>
<dbReference type="PANTHER" id="PTHR44591">
    <property type="entry name" value="STRESS RESPONSE REGULATOR PROTEIN 1"/>
    <property type="match status" value="1"/>
</dbReference>
<dbReference type="InterPro" id="IPR001789">
    <property type="entry name" value="Sig_transdc_resp-reg_receiver"/>
</dbReference>
<comment type="caution">
    <text evidence="5">The sequence shown here is derived from an EMBL/GenBank/DDBJ whole genome shotgun (WGS) entry which is preliminary data.</text>
</comment>
<protein>
    <submittedName>
        <fullName evidence="5">Response regulator</fullName>
    </submittedName>
</protein>
<evidence type="ECO:0000259" key="4">
    <source>
        <dbReference type="PROSITE" id="PS50110"/>
    </source>
</evidence>
<proteinExistence type="predicted"/>
<dbReference type="InterPro" id="IPR011006">
    <property type="entry name" value="CheY-like_superfamily"/>
</dbReference>
<name>A0ABS1F0Y9_9PROT</name>
<feature type="modified residue" description="4-aspartylphosphate" evidence="2">
    <location>
        <position position="83"/>
    </location>
</feature>